<feature type="domain" description="TRAF3-interacting protein 1 C-terminal" evidence="13">
    <location>
        <begin position="317"/>
        <end position="474"/>
    </location>
</feature>
<keyword evidence="5 10" id="KW-0175">Coiled coil</keyword>
<feature type="domain" description="TRAF3-interacting protein 1 N-terminal" evidence="12">
    <location>
        <begin position="8"/>
        <end position="116"/>
    </location>
</feature>
<evidence type="ECO:0000256" key="7">
    <source>
        <dbReference type="ARBA" id="ARBA00023273"/>
    </source>
</evidence>
<dbReference type="GO" id="GO:0060271">
    <property type="term" value="P:cilium assembly"/>
    <property type="evidence" value="ECO:0007669"/>
    <property type="project" value="TreeGrafter"/>
</dbReference>
<evidence type="ECO:0000259" key="13">
    <source>
        <dbReference type="Pfam" id="PF17749"/>
    </source>
</evidence>
<dbReference type="InterPro" id="IPR041476">
    <property type="entry name" value="TRAF3IP1_C"/>
</dbReference>
<protein>
    <recommendedName>
        <fullName evidence="9">TRAF3-interacting protein 1</fullName>
    </recommendedName>
</protein>
<reference evidence="14 15" key="1">
    <citation type="submission" date="2014-11" db="EMBL/GenBank/DDBJ databases">
        <authorList>
            <person name="Zhu J."/>
            <person name="Qi W."/>
            <person name="Song R."/>
        </authorList>
    </citation>
    <scope>NUCLEOTIDE SEQUENCE [LARGE SCALE GENOMIC DNA]</scope>
</reference>
<evidence type="ECO:0000259" key="12">
    <source>
        <dbReference type="Pfam" id="PF10243"/>
    </source>
</evidence>
<evidence type="ECO:0000313" key="14">
    <source>
        <dbReference type="EMBL" id="CEM11687.1"/>
    </source>
</evidence>
<dbReference type="STRING" id="1169540.A0A0G4FF46"/>
<dbReference type="GO" id="GO:0070507">
    <property type="term" value="P:regulation of microtubule cytoskeleton organization"/>
    <property type="evidence" value="ECO:0007669"/>
    <property type="project" value="TreeGrafter"/>
</dbReference>
<dbReference type="PANTHER" id="PTHR31363">
    <property type="entry name" value="TRAF3-INTERACTING PROTEIN 1"/>
    <property type="match status" value="1"/>
</dbReference>
<evidence type="ECO:0000256" key="5">
    <source>
        <dbReference type="ARBA" id="ARBA00023054"/>
    </source>
</evidence>
<accession>A0A0G4FF46</accession>
<keyword evidence="6" id="KW-0206">Cytoskeleton</keyword>
<dbReference type="AlphaFoldDB" id="A0A0G4FF46"/>
<dbReference type="InParanoid" id="A0A0G4FF46"/>
<dbReference type="InterPro" id="IPR040468">
    <property type="entry name" value="TRAF3IP1_N"/>
</dbReference>
<dbReference type="GO" id="GO:0030992">
    <property type="term" value="C:intraciliary transport particle B"/>
    <property type="evidence" value="ECO:0007669"/>
    <property type="project" value="TreeGrafter"/>
</dbReference>
<evidence type="ECO:0000313" key="15">
    <source>
        <dbReference type="Proteomes" id="UP000041254"/>
    </source>
</evidence>
<dbReference type="GO" id="GO:0042073">
    <property type="term" value="P:intraciliary transport"/>
    <property type="evidence" value="ECO:0007669"/>
    <property type="project" value="TreeGrafter"/>
</dbReference>
<dbReference type="OrthoDB" id="10258914at2759"/>
<feature type="coiled-coil region" evidence="10">
    <location>
        <begin position="414"/>
        <end position="462"/>
    </location>
</feature>
<evidence type="ECO:0000256" key="11">
    <source>
        <dbReference type="SAM" id="MobiDB-lite"/>
    </source>
</evidence>
<dbReference type="InterPro" id="IPR018799">
    <property type="entry name" value="TRAF3IP1"/>
</dbReference>
<sequence>MDDFAVLTQQTLGSLISRPKLTPKYLVKPPFRFLHDIVTEVIRTTGFAKGLFDQHEKNSEHITDKTGKVSFLTKIIECVSIAINEPVAVSPNKIVAGLEAEKTNRFLVQLHQAATSAVERSDLAVQMVLSRYGTANMQKAAETPKSRTAGIIDGNAGPSNHQHEPLEAPMSPDNTPLLAGIQEPVGPAEVAPNELRLRAQPGKVQSKEGDEQDVTRQPLDVAPWDPGAKDKDIPALDRPRTAGRRPPRVDRQAEFAVQHERPGDARDESVDVARMGQGSSSPYILGEGPEGECQETADDMFVEGQPQGQVLKVDKDDTTQYGRLVQDILDTRQEGAVKVEATTAQGEGEMGGTVKGIKLGRLKRKKDAARATYDVEGLRMTLQALCQAANPLGKSVDLVHQDIATMGGELGHWRDEKRASVAALQLQIRETEDSLGPLEQDIAALEEEISHQKNRIDDMMNRVAKNDHVLTSFLHGF</sequence>
<dbReference type="GO" id="GO:0008017">
    <property type="term" value="F:microtubule binding"/>
    <property type="evidence" value="ECO:0007669"/>
    <property type="project" value="InterPro"/>
</dbReference>
<name>A0A0G4FF46_VITBC</name>
<evidence type="ECO:0000256" key="3">
    <source>
        <dbReference type="ARBA" id="ARBA00022490"/>
    </source>
</evidence>
<dbReference type="OMA" id="FRFLMDV"/>
<dbReference type="Pfam" id="PF10243">
    <property type="entry name" value="MIP-T3"/>
    <property type="match status" value="1"/>
</dbReference>
<evidence type="ECO:0000256" key="6">
    <source>
        <dbReference type="ARBA" id="ARBA00023212"/>
    </source>
</evidence>
<dbReference type="Gene3D" id="1.10.418.50">
    <property type="entry name" value="Microtubule-binding protein MIP-T3"/>
    <property type="match status" value="1"/>
</dbReference>
<keyword evidence="15" id="KW-1185">Reference proteome</keyword>
<evidence type="ECO:0000256" key="2">
    <source>
        <dbReference type="ARBA" id="ARBA00004430"/>
    </source>
</evidence>
<dbReference type="GO" id="GO:0048731">
    <property type="term" value="P:system development"/>
    <property type="evidence" value="ECO:0007669"/>
    <property type="project" value="UniProtKB-ARBA"/>
</dbReference>
<proteinExistence type="inferred from homology"/>
<feature type="compositionally biased region" description="Basic and acidic residues" evidence="11">
    <location>
        <begin position="247"/>
        <end position="271"/>
    </location>
</feature>
<dbReference type="Gene3D" id="1.10.287.1490">
    <property type="match status" value="1"/>
</dbReference>
<feature type="compositionally biased region" description="Basic and acidic residues" evidence="11">
    <location>
        <begin position="227"/>
        <end position="240"/>
    </location>
</feature>
<dbReference type="EMBL" id="CDMY01000422">
    <property type="protein sequence ID" value="CEM11687.1"/>
    <property type="molecule type" value="Genomic_DNA"/>
</dbReference>
<evidence type="ECO:0000256" key="1">
    <source>
        <dbReference type="ARBA" id="ARBA00004120"/>
    </source>
</evidence>
<dbReference type="Proteomes" id="UP000041254">
    <property type="component" value="Unassembled WGS sequence"/>
</dbReference>
<dbReference type="Pfam" id="PF17749">
    <property type="entry name" value="MIP-T3_C"/>
    <property type="match status" value="1"/>
</dbReference>
<evidence type="ECO:0000256" key="10">
    <source>
        <dbReference type="SAM" id="Coils"/>
    </source>
</evidence>
<dbReference type="GO" id="GO:0005930">
    <property type="term" value="C:axoneme"/>
    <property type="evidence" value="ECO:0007669"/>
    <property type="project" value="UniProtKB-SubCell"/>
</dbReference>
<dbReference type="InterPro" id="IPR042576">
    <property type="entry name" value="TRAF3IP1_N_sf"/>
</dbReference>
<keyword evidence="7" id="KW-0966">Cell projection</keyword>
<dbReference type="PANTHER" id="PTHR31363:SF0">
    <property type="entry name" value="TRAF3-INTERACTING PROTEIN 1"/>
    <property type="match status" value="1"/>
</dbReference>
<dbReference type="GO" id="GO:0048513">
    <property type="term" value="P:animal organ development"/>
    <property type="evidence" value="ECO:0007669"/>
    <property type="project" value="UniProtKB-ARBA"/>
</dbReference>
<evidence type="ECO:0000256" key="8">
    <source>
        <dbReference type="ARBA" id="ARBA00043971"/>
    </source>
</evidence>
<keyword evidence="3" id="KW-0963">Cytoplasm</keyword>
<comment type="similarity">
    <text evidence="8">Belongs to the TRAF3IP1 family.</text>
</comment>
<evidence type="ECO:0000256" key="9">
    <source>
        <dbReference type="ARBA" id="ARBA00070492"/>
    </source>
</evidence>
<dbReference type="VEuPathDB" id="CryptoDB:Vbra_5800"/>
<dbReference type="GO" id="GO:0036064">
    <property type="term" value="C:ciliary basal body"/>
    <property type="evidence" value="ECO:0007669"/>
    <property type="project" value="TreeGrafter"/>
</dbReference>
<gene>
    <name evidence="14" type="ORF">Vbra_5800</name>
</gene>
<evidence type="ECO:0000256" key="4">
    <source>
        <dbReference type="ARBA" id="ARBA00022794"/>
    </source>
</evidence>
<organism evidence="14 15">
    <name type="scientific">Vitrella brassicaformis (strain CCMP3155)</name>
    <dbReference type="NCBI Taxonomy" id="1169540"/>
    <lineage>
        <taxon>Eukaryota</taxon>
        <taxon>Sar</taxon>
        <taxon>Alveolata</taxon>
        <taxon>Colpodellida</taxon>
        <taxon>Vitrellaceae</taxon>
        <taxon>Vitrella</taxon>
    </lineage>
</organism>
<keyword evidence="4" id="KW-0970">Cilium biogenesis/degradation</keyword>
<comment type="subcellular location">
    <subcellularLocation>
        <location evidence="2">Cytoplasm</location>
        <location evidence="2">Cytoskeleton</location>
        <location evidence="2">Cilium axoneme</location>
    </subcellularLocation>
    <subcellularLocation>
        <location evidence="1">Cytoplasm</location>
        <location evidence="1">Cytoskeleton</location>
        <location evidence="1">Cilium basal body</location>
    </subcellularLocation>
</comment>
<dbReference type="FunFam" id="1.10.418.50:FF:000001">
    <property type="entry name" value="TRAF3-interacting protein 1 isoform X1"/>
    <property type="match status" value="1"/>
</dbReference>
<feature type="region of interest" description="Disordered" evidence="11">
    <location>
        <begin position="201"/>
        <end position="271"/>
    </location>
</feature>
<feature type="region of interest" description="Disordered" evidence="11">
    <location>
        <begin position="139"/>
        <end position="167"/>
    </location>
</feature>